<keyword evidence="1" id="KW-0472">Membrane</keyword>
<sequence>MQNWQSFWSVVTRTNDANKVTGIFVILCSIFVVIATLFTSLHVRYVYLGVTTNELDKWSEIEHLVDIGVLYKVSPPIEEETFVEKGFLTGEPVYISLKDERILNVDEVSLVPVESVVSDINNIYDKGFWENLRERLQI</sequence>
<keyword evidence="3" id="KW-1185">Reference proteome</keyword>
<dbReference type="EMBL" id="JAHUZD010000109">
    <property type="protein sequence ID" value="KAI3404003.2"/>
    <property type="molecule type" value="Genomic_DNA"/>
</dbReference>
<keyword evidence="1" id="KW-1133">Transmembrane helix</keyword>
<proteinExistence type="predicted"/>
<feature type="transmembrane region" description="Helical" evidence="1">
    <location>
        <begin position="20"/>
        <end position="38"/>
    </location>
</feature>
<dbReference type="Proteomes" id="UP001202479">
    <property type="component" value="Unassembled WGS sequence"/>
</dbReference>
<comment type="caution">
    <text evidence="2">The sequence shown here is derived from an EMBL/GenBank/DDBJ whole genome shotgun (WGS) entry which is preliminary data.</text>
</comment>
<gene>
    <name evidence="2" type="ORF">KGF56_003162</name>
</gene>
<accession>A0AAI9WXF0</accession>
<evidence type="ECO:0000313" key="2">
    <source>
        <dbReference type="EMBL" id="KAI3404003.2"/>
    </source>
</evidence>
<dbReference type="RefSeq" id="XP_049179748.1">
    <property type="nucleotide sequence ID" value="XM_049324467.1"/>
</dbReference>
<reference evidence="2" key="1">
    <citation type="journal article" date="2022" name="DNA Res.">
        <title>Genome analysis of five recently described species of the CUG-Ser clade uncovers Candida theae as a new hybrid lineage with pathogenic potential in the Candida parapsilosis species complex.</title>
        <authorList>
            <person name="Mixao V."/>
            <person name="Del Olmo V."/>
            <person name="Hegedusova E."/>
            <person name="Saus E."/>
            <person name="Pryszcz L."/>
            <person name="Cillingova A."/>
            <person name="Nosek J."/>
            <person name="Gabaldon T."/>
        </authorList>
    </citation>
    <scope>NUCLEOTIDE SEQUENCE</scope>
    <source>
        <strain evidence="2">CBS 10844</strain>
    </source>
</reference>
<dbReference type="GeneID" id="73380779"/>
<name>A0AAI9WXF0_9ASCO</name>
<evidence type="ECO:0000256" key="1">
    <source>
        <dbReference type="SAM" id="Phobius"/>
    </source>
</evidence>
<evidence type="ECO:0000313" key="3">
    <source>
        <dbReference type="Proteomes" id="UP001202479"/>
    </source>
</evidence>
<organism evidence="2 3">
    <name type="scientific">Candida oxycetoniae</name>
    <dbReference type="NCBI Taxonomy" id="497107"/>
    <lineage>
        <taxon>Eukaryota</taxon>
        <taxon>Fungi</taxon>
        <taxon>Dikarya</taxon>
        <taxon>Ascomycota</taxon>
        <taxon>Saccharomycotina</taxon>
        <taxon>Pichiomycetes</taxon>
        <taxon>Debaryomycetaceae</taxon>
        <taxon>Candida/Lodderomyces clade</taxon>
        <taxon>Candida</taxon>
    </lineage>
</organism>
<keyword evidence="1" id="KW-0812">Transmembrane</keyword>
<protein>
    <submittedName>
        <fullName evidence="2">SWF1</fullName>
    </submittedName>
</protein>
<dbReference type="AlphaFoldDB" id="A0AAI9WXF0"/>